<feature type="region of interest" description="Disordered" evidence="1">
    <location>
        <begin position="1"/>
        <end position="80"/>
    </location>
</feature>
<evidence type="ECO:0000256" key="1">
    <source>
        <dbReference type="SAM" id="MobiDB-lite"/>
    </source>
</evidence>
<organism evidence="2 3">
    <name type="scientific">Ophiophagus hannah</name>
    <name type="common">King cobra</name>
    <name type="synonym">Naja hannah</name>
    <dbReference type="NCBI Taxonomy" id="8665"/>
    <lineage>
        <taxon>Eukaryota</taxon>
        <taxon>Metazoa</taxon>
        <taxon>Chordata</taxon>
        <taxon>Craniata</taxon>
        <taxon>Vertebrata</taxon>
        <taxon>Euteleostomi</taxon>
        <taxon>Lepidosauria</taxon>
        <taxon>Squamata</taxon>
        <taxon>Bifurcata</taxon>
        <taxon>Unidentata</taxon>
        <taxon>Episquamata</taxon>
        <taxon>Toxicofera</taxon>
        <taxon>Serpentes</taxon>
        <taxon>Colubroidea</taxon>
        <taxon>Elapidae</taxon>
        <taxon>Elapinae</taxon>
        <taxon>Ophiophagus</taxon>
    </lineage>
</organism>
<evidence type="ECO:0000313" key="3">
    <source>
        <dbReference type="Proteomes" id="UP000018936"/>
    </source>
</evidence>
<feature type="compositionally biased region" description="Basic and acidic residues" evidence="1">
    <location>
        <begin position="1"/>
        <end position="11"/>
    </location>
</feature>
<comment type="caution">
    <text evidence="2">The sequence shown here is derived from an EMBL/GenBank/DDBJ whole genome shotgun (WGS) entry which is preliminary data.</text>
</comment>
<dbReference type="AlphaFoldDB" id="V8NEC2"/>
<evidence type="ECO:0000313" key="2">
    <source>
        <dbReference type="EMBL" id="ETE60440.1"/>
    </source>
</evidence>
<protein>
    <submittedName>
        <fullName evidence="2">Uncharacterized protein</fullName>
    </submittedName>
</protein>
<gene>
    <name evidence="2" type="ORF">L345_13818</name>
</gene>
<feature type="non-terminal residue" evidence="2">
    <location>
        <position position="140"/>
    </location>
</feature>
<feature type="compositionally biased region" description="Basic and acidic residues" evidence="1">
    <location>
        <begin position="37"/>
        <end position="80"/>
    </location>
</feature>
<feature type="compositionally biased region" description="Basic and acidic residues" evidence="1">
    <location>
        <begin position="18"/>
        <end position="29"/>
    </location>
</feature>
<keyword evidence="3" id="KW-1185">Reference proteome</keyword>
<accession>V8NEC2</accession>
<proteinExistence type="predicted"/>
<name>V8NEC2_OPHHA</name>
<dbReference type="EMBL" id="AZIM01004673">
    <property type="protein sequence ID" value="ETE60440.1"/>
    <property type="molecule type" value="Genomic_DNA"/>
</dbReference>
<sequence length="140" mass="16338">RKKERERVGKEGRRKREREKGRGGEGGKKEGRKGKGKKEEEGRKEGKEKERHRQRGRELRKEGGREGRKERRKEGKRKNDTLNSTCRLSLLFYIMDGIPHKSAELFLLFSFKASFFGISNPHSLNLKLSTINLTLFLRGQ</sequence>
<dbReference type="Proteomes" id="UP000018936">
    <property type="component" value="Unassembled WGS sequence"/>
</dbReference>
<reference evidence="2 3" key="1">
    <citation type="journal article" date="2013" name="Proc. Natl. Acad. Sci. U.S.A.">
        <title>The king cobra genome reveals dynamic gene evolution and adaptation in the snake venom system.</title>
        <authorList>
            <person name="Vonk F.J."/>
            <person name="Casewell N.R."/>
            <person name="Henkel C.V."/>
            <person name="Heimberg A.M."/>
            <person name="Jansen H.J."/>
            <person name="McCleary R.J."/>
            <person name="Kerkkamp H.M."/>
            <person name="Vos R.A."/>
            <person name="Guerreiro I."/>
            <person name="Calvete J.J."/>
            <person name="Wuster W."/>
            <person name="Woods A.E."/>
            <person name="Logan J.M."/>
            <person name="Harrison R.A."/>
            <person name="Castoe T.A."/>
            <person name="de Koning A.P."/>
            <person name="Pollock D.D."/>
            <person name="Yandell M."/>
            <person name="Calderon D."/>
            <person name="Renjifo C."/>
            <person name="Currier R.B."/>
            <person name="Salgado D."/>
            <person name="Pla D."/>
            <person name="Sanz L."/>
            <person name="Hyder A.S."/>
            <person name="Ribeiro J.M."/>
            <person name="Arntzen J.W."/>
            <person name="van den Thillart G.E."/>
            <person name="Boetzer M."/>
            <person name="Pirovano W."/>
            <person name="Dirks R.P."/>
            <person name="Spaink H.P."/>
            <person name="Duboule D."/>
            <person name="McGlinn E."/>
            <person name="Kini R.M."/>
            <person name="Richardson M.K."/>
        </authorList>
    </citation>
    <scope>NUCLEOTIDE SEQUENCE</scope>
    <source>
        <tissue evidence="2">Blood</tissue>
    </source>
</reference>
<feature type="non-terminal residue" evidence="2">
    <location>
        <position position="1"/>
    </location>
</feature>